<keyword evidence="1" id="KW-0732">Signal</keyword>
<dbReference type="Proteomes" id="UP000289323">
    <property type="component" value="Unassembled WGS sequence"/>
</dbReference>
<dbReference type="InterPro" id="IPR013320">
    <property type="entry name" value="ConA-like_dom_sf"/>
</dbReference>
<dbReference type="Pfam" id="PF01828">
    <property type="entry name" value="Peptidase_A4"/>
    <property type="match status" value="1"/>
</dbReference>
<dbReference type="PRINTS" id="PR00977">
    <property type="entry name" value="SCYTLDPTASE"/>
</dbReference>
<dbReference type="SUPFAM" id="SSF49899">
    <property type="entry name" value="Concanavalin A-like lectins/glucanases"/>
    <property type="match status" value="1"/>
</dbReference>
<proteinExistence type="predicted"/>
<accession>A0A3S4AV23</accession>
<evidence type="ECO:0000256" key="1">
    <source>
        <dbReference type="SAM" id="SignalP"/>
    </source>
</evidence>
<dbReference type="Gene3D" id="2.60.120.700">
    <property type="entry name" value="Peptidase G1"/>
    <property type="match status" value="1"/>
</dbReference>
<evidence type="ECO:0000313" key="2">
    <source>
        <dbReference type="EMBL" id="SPQ26761.1"/>
    </source>
</evidence>
<dbReference type="AlphaFoldDB" id="A0A3S4AV23"/>
<dbReference type="GO" id="GO:0006508">
    <property type="term" value="P:proteolysis"/>
    <property type="evidence" value="ECO:0007669"/>
    <property type="project" value="InterPro"/>
</dbReference>
<reference evidence="2 3" key="1">
    <citation type="submission" date="2018-04" db="EMBL/GenBank/DDBJ databases">
        <authorList>
            <person name="Huttner S."/>
            <person name="Dainat J."/>
        </authorList>
    </citation>
    <scope>NUCLEOTIDE SEQUENCE [LARGE SCALE GENOMIC DNA]</scope>
</reference>
<feature type="chain" id="PRO_5018644599" evidence="1">
    <location>
        <begin position="19"/>
        <end position="272"/>
    </location>
</feature>
<name>A0A3S4AV23_9PEZI</name>
<feature type="signal peptide" evidence="1">
    <location>
        <begin position="1"/>
        <end position="18"/>
    </location>
</feature>
<protein>
    <submittedName>
        <fullName evidence="2">4883cca7-5fbb-4ff2-9fc6-2b626186ca98</fullName>
    </submittedName>
</protein>
<organism evidence="2 3">
    <name type="scientific">Thermothielavioides terrestris</name>
    <dbReference type="NCBI Taxonomy" id="2587410"/>
    <lineage>
        <taxon>Eukaryota</taxon>
        <taxon>Fungi</taxon>
        <taxon>Dikarya</taxon>
        <taxon>Ascomycota</taxon>
        <taxon>Pezizomycotina</taxon>
        <taxon>Sordariomycetes</taxon>
        <taxon>Sordariomycetidae</taxon>
        <taxon>Sordariales</taxon>
        <taxon>Chaetomiaceae</taxon>
        <taxon>Thermothielavioides</taxon>
    </lineage>
</organism>
<sequence>MKFTVILHAVLSAASVQARPDLTPADKLLPAARRSSLRRRLNTLLPHNSEDNSPRELKYDSNWAGAVLTGAGYRTVTGTIAVPTMKLPPGANSSVLHAVSAWVGIDGERDCPNAILQAGVDMFMNHSIPSYWAWIEWFPSHIQYLPMSIRPGDAVTLNVTAPTLDSAVFSLTNHRTGQRDVARLTGQAPLLCGFNAEWIVQDFWASDGVPLPDFGSVPFISAQFATDSGVVGGVEDARLDGVKERADGSPVIQCFKTSWEGVMCVFQNATNP</sequence>
<dbReference type="PANTHER" id="PTHR37536">
    <property type="entry name" value="PUTATIVE (AFU_ORTHOLOGUE AFUA_3G02970)-RELATED"/>
    <property type="match status" value="1"/>
</dbReference>
<evidence type="ECO:0000313" key="3">
    <source>
        <dbReference type="Proteomes" id="UP000289323"/>
    </source>
</evidence>
<dbReference type="EMBL" id="OUUZ01000018">
    <property type="protein sequence ID" value="SPQ26761.1"/>
    <property type="molecule type" value="Genomic_DNA"/>
</dbReference>
<dbReference type="InterPro" id="IPR000250">
    <property type="entry name" value="Peptidase_G1"/>
</dbReference>
<dbReference type="CDD" id="cd13426">
    <property type="entry name" value="Peptidase_G1"/>
    <property type="match status" value="1"/>
</dbReference>
<dbReference type="PANTHER" id="PTHR37536:SF1">
    <property type="entry name" value="ASPERGILLOPEPSIN, PUTAITVE (AFU_ORTHOLOGUE AFUA_7G01200)"/>
    <property type="match status" value="1"/>
</dbReference>
<dbReference type="InterPro" id="IPR038656">
    <property type="entry name" value="Peptidase_G1_sf"/>
</dbReference>
<dbReference type="GO" id="GO:0070007">
    <property type="term" value="F:glutamic-type endopeptidase activity"/>
    <property type="evidence" value="ECO:0007669"/>
    <property type="project" value="InterPro"/>
</dbReference>
<gene>
    <name evidence="2" type="ORF">TT172_LOCUS9180</name>
</gene>